<keyword evidence="1" id="KW-0812">Transmembrane</keyword>
<organism evidence="2 3">
    <name type="scientific">Glarea lozoyensis (strain ATCC 20868 / MF5171)</name>
    <dbReference type="NCBI Taxonomy" id="1116229"/>
    <lineage>
        <taxon>Eukaryota</taxon>
        <taxon>Fungi</taxon>
        <taxon>Dikarya</taxon>
        <taxon>Ascomycota</taxon>
        <taxon>Pezizomycotina</taxon>
        <taxon>Leotiomycetes</taxon>
        <taxon>Helotiales</taxon>
        <taxon>Helotiaceae</taxon>
        <taxon>Glarea</taxon>
    </lineage>
</organism>
<keyword evidence="3" id="KW-1185">Reference proteome</keyword>
<evidence type="ECO:0000313" key="3">
    <source>
        <dbReference type="Proteomes" id="UP000016922"/>
    </source>
</evidence>
<dbReference type="RefSeq" id="XP_008079325.1">
    <property type="nucleotide sequence ID" value="XM_008081134.1"/>
</dbReference>
<protein>
    <submittedName>
        <fullName evidence="2">Uncharacterized protein</fullName>
    </submittedName>
</protein>
<keyword evidence="1" id="KW-1133">Transmembrane helix</keyword>
<evidence type="ECO:0000256" key="1">
    <source>
        <dbReference type="SAM" id="Phobius"/>
    </source>
</evidence>
<reference evidence="2 3" key="1">
    <citation type="journal article" date="2013" name="BMC Genomics">
        <title>Genomics-driven discovery of the pneumocandin biosynthetic gene cluster in the fungus Glarea lozoyensis.</title>
        <authorList>
            <person name="Chen L."/>
            <person name="Yue Q."/>
            <person name="Zhang X."/>
            <person name="Xiang M."/>
            <person name="Wang C."/>
            <person name="Li S."/>
            <person name="Che Y."/>
            <person name="Ortiz-Lopez F.J."/>
            <person name="Bills G.F."/>
            <person name="Liu X."/>
            <person name="An Z."/>
        </authorList>
    </citation>
    <scope>NUCLEOTIDE SEQUENCE [LARGE SCALE GENOMIC DNA]</scope>
    <source>
        <strain evidence="3">ATCC 20868 / MF5171</strain>
    </source>
</reference>
<dbReference type="GeneID" id="19466239"/>
<dbReference type="Proteomes" id="UP000016922">
    <property type="component" value="Unassembled WGS sequence"/>
</dbReference>
<dbReference type="AlphaFoldDB" id="S3E761"/>
<dbReference type="EMBL" id="KE145357">
    <property type="protein sequence ID" value="EPE34173.1"/>
    <property type="molecule type" value="Genomic_DNA"/>
</dbReference>
<evidence type="ECO:0000313" key="2">
    <source>
        <dbReference type="EMBL" id="EPE34173.1"/>
    </source>
</evidence>
<name>S3E761_GLAL2</name>
<dbReference type="HOGENOM" id="CLU_1042255_0_0_1"/>
<proteinExistence type="predicted"/>
<gene>
    <name evidence="2" type="ORF">GLAREA_07186</name>
</gene>
<feature type="transmembrane region" description="Helical" evidence="1">
    <location>
        <begin position="120"/>
        <end position="144"/>
    </location>
</feature>
<keyword evidence="1" id="KW-0472">Membrane</keyword>
<dbReference type="KEGG" id="glz:GLAREA_07186"/>
<accession>S3E761</accession>
<sequence>MSPNSNDGWENLTDVDLNSSYSDLGQAKISAANAHSHLDAFMDGKFQTADADITSIPLHHLSSLDDKKDPQFLATHSVISPQIGNQTSGIAGEDVEAPTYTANEVEIDYFRPKNTYWRHFLLALVTAGALLLAIIGMGVGLGVMSKNCRGGAVIPVQPTSVLVTTTASASSVTVTSSHAITATFTQAPRTQTVMATMTQPAETITSTLVLKTIVTEKITTTIEVIRPATITATYGCNKATATFQFVCEGPDMKCRRADGKSGGNGIW</sequence>